<accession>A0AAW2UC50</accession>
<organism evidence="1">
    <name type="scientific">Sesamum radiatum</name>
    <name type="common">Black benniseed</name>
    <dbReference type="NCBI Taxonomy" id="300843"/>
    <lineage>
        <taxon>Eukaryota</taxon>
        <taxon>Viridiplantae</taxon>
        <taxon>Streptophyta</taxon>
        <taxon>Embryophyta</taxon>
        <taxon>Tracheophyta</taxon>
        <taxon>Spermatophyta</taxon>
        <taxon>Magnoliopsida</taxon>
        <taxon>eudicotyledons</taxon>
        <taxon>Gunneridae</taxon>
        <taxon>Pentapetalae</taxon>
        <taxon>asterids</taxon>
        <taxon>lamiids</taxon>
        <taxon>Lamiales</taxon>
        <taxon>Pedaliaceae</taxon>
        <taxon>Sesamum</taxon>
    </lineage>
</organism>
<reference evidence="1" key="1">
    <citation type="submission" date="2020-06" db="EMBL/GenBank/DDBJ databases">
        <authorList>
            <person name="Li T."/>
            <person name="Hu X."/>
            <person name="Zhang T."/>
            <person name="Song X."/>
            <person name="Zhang H."/>
            <person name="Dai N."/>
            <person name="Sheng W."/>
            <person name="Hou X."/>
            <person name="Wei L."/>
        </authorList>
    </citation>
    <scope>NUCLEOTIDE SEQUENCE</scope>
    <source>
        <strain evidence="1">G02</strain>
        <tissue evidence="1">Leaf</tissue>
    </source>
</reference>
<sequence length="86" mass="9483">MALSASHWQKIITQCRTEYLKKDSVHQVASANTNVQTRIGPADAATYQQIAYSQPSTLAQVQAKEADVQALAELTRALDKKRSLPQ</sequence>
<comment type="caution">
    <text evidence="1">The sequence shown here is derived from an EMBL/GenBank/DDBJ whole genome shotgun (WGS) entry which is preliminary data.</text>
</comment>
<dbReference type="EMBL" id="JACGWJ010000006">
    <property type="protein sequence ID" value="KAL0414703.1"/>
    <property type="molecule type" value="Genomic_DNA"/>
</dbReference>
<protein>
    <submittedName>
        <fullName evidence="1">Protein ALWAYS EARLY 3</fullName>
    </submittedName>
</protein>
<gene>
    <name evidence="1" type="ORF">Sradi_1672000</name>
</gene>
<name>A0AAW2UC50_SESRA</name>
<dbReference type="AlphaFoldDB" id="A0AAW2UC50"/>
<reference evidence="1" key="2">
    <citation type="journal article" date="2024" name="Plant">
        <title>Genomic evolution and insights into agronomic trait innovations of Sesamum species.</title>
        <authorList>
            <person name="Miao H."/>
            <person name="Wang L."/>
            <person name="Qu L."/>
            <person name="Liu H."/>
            <person name="Sun Y."/>
            <person name="Le M."/>
            <person name="Wang Q."/>
            <person name="Wei S."/>
            <person name="Zheng Y."/>
            <person name="Lin W."/>
            <person name="Duan Y."/>
            <person name="Cao H."/>
            <person name="Xiong S."/>
            <person name="Wang X."/>
            <person name="Wei L."/>
            <person name="Li C."/>
            <person name="Ma Q."/>
            <person name="Ju M."/>
            <person name="Zhao R."/>
            <person name="Li G."/>
            <person name="Mu C."/>
            <person name="Tian Q."/>
            <person name="Mei H."/>
            <person name="Zhang T."/>
            <person name="Gao T."/>
            <person name="Zhang H."/>
        </authorList>
    </citation>
    <scope>NUCLEOTIDE SEQUENCE</scope>
    <source>
        <strain evidence="1">G02</strain>
    </source>
</reference>
<proteinExistence type="predicted"/>
<evidence type="ECO:0000313" key="1">
    <source>
        <dbReference type="EMBL" id="KAL0414703.1"/>
    </source>
</evidence>